<dbReference type="Proteomes" id="UP000305041">
    <property type="component" value="Unassembled WGS sequence"/>
</dbReference>
<dbReference type="SUPFAM" id="SSF143990">
    <property type="entry name" value="YbiA-like"/>
    <property type="match status" value="1"/>
</dbReference>
<evidence type="ECO:0000313" key="4">
    <source>
        <dbReference type="EMBL" id="TLP60339.1"/>
    </source>
</evidence>
<gene>
    <name evidence="4" type="ORF">FEE96_15870</name>
</gene>
<evidence type="ECO:0000256" key="2">
    <source>
        <dbReference type="ARBA" id="ARBA00000751"/>
    </source>
</evidence>
<name>A0ABY2USY5_9RHOB</name>
<dbReference type="RefSeq" id="WP_138164097.1">
    <property type="nucleotide sequence ID" value="NZ_VAUA01000008.1"/>
</dbReference>
<dbReference type="EMBL" id="VAUA01000008">
    <property type="protein sequence ID" value="TLP60339.1"/>
    <property type="molecule type" value="Genomic_DNA"/>
</dbReference>
<protein>
    <submittedName>
        <fullName evidence="4">NADAR family protein</fullName>
    </submittedName>
</protein>
<proteinExistence type="predicted"/>
<organism evidence="4 5">
    <name type="scientific">Parasedimentitalea maritima</name>
    <dbReference type="NCBI Taxonomy" id="2578117"/>
    <lineage>
        <taxon>Bacteria</taxon>
        <taxon>Pseudomonadati</taxon>
        <taxon>Pseudomonadota</taxon>
        <taxon>Alphaproteobacteria</taxon>
        <taxon>Rhodobacterales</taxon>
        <taxon>Paracoccaceae</taxon>
        <taxon>Parasedimentitalea</taxon>
    </lineage>
</organism>
<feature type="domain" description="NADAR" evidence="3">
    <location>
        <begin position="13"/>
        <end position="157"/>
    </location>
</feature>
<sequence length="177" mass="20391">MSHYEEKYHFYWSGPFSQWSHSQFVHSEQQFQTAEQAMMYEKAVLFGDHDIAAQILSEGDPGRQKALGRRVRGFDETHWDKNKVRIVTEINRSKFGQNKGLRRKLFHTIPLQLVEASPVDTIWGIGLDAADAHQTPPELWPGQNLLGKILTQVRKELVETYPEEAQACAPNTTEENR</sequence>
<keyword evidence="5" id="KW-1185">Reference proteome</keyword>
<accession>A0ABY2USY5</accession>
<evidence type="ECO:0000256" key="1">
    <source>
        <dbReference type="ARBA" id="ARBA00000022"/>
    </source>
</evidence>
<evidence type="ECO:0000313" key="5">
    <source>
        <dbReference type="Proteomes" id="UP000305041"/>
    </source>
</evidence>
<comment type="caution">
    <text evidence="4">The sequence shown here is derived from an EMBL/GenBank/DDBJ whole genome shotgun (WGS) entry which is preliminary data.</text>
</comment>
<evidence type="ECO:0000259" key="3">
    <source>
        <dbReference type="Pfam" id="PF08719"/>
    </source>
</evidence>
<comment type="catalytic activity">
    <reaction evidence="2">
        <text>2,5-diamino-6-hydroxy-4-(5-phosphoribosylamino)-pyrimidine + H2O = 2,5,6-triamino-4-hydroxypyrimidine + D-ribose 5-phosphate</text>
        <dbReference type="Rhea" id="RHEA:23436"/>
        <dbReference type="ChEBI" id="CHEBI:15377"/>
        <dbReference type="ChEBI" id="CHEBI:58614"/>
        <dbReference type="ChEBI" id="CHEBI:78346"/>
        <dbReference type="ChEBI" id="CHEBI:137796"/>
    </reaction>
</comment>
<dbReference type="InterPro" id="IPR012816">
    <property type="entry name" value="NADAR"/>
</dbReference>
<comment type="catalytic activity">
    <reaction evidence="1">
        <text>5-amino-6-(5-phospho-D-ribosylamino)uracil + H2O = 5,6-diaminouracil + D-ribose 5-phosphate</text>
        <dbReference type="Rhea" id="RHEA:55020"/>
        <dbReference type="ChEBI" id="CHEBI:15377"/>
        <dbReference type="ChEBI" id="CHEBI:46252"/>
        <dbReference type="ChEBI" id="CHEBI:58453"/>
        <dbReference type="ChEBI" id="CHEBI:78346"/>
    </reaction>
</comment>
<dbReference type="Pfam" id="PF08719">
    <property type="entry name" value="NADAR"/>
    <property type="match status" value="1"/>
</dbReference>
<dbReference type="CDD" id="cd15457">
    <property type="entry name" value="NADAR"/>
    <property type="match status" value="1"/>
</dbReference>
<dbReference type="InterPro" id="IPR037238">
    <property type="entry name" value="YbiA-like_sf"/>
</dbReference>
<dbReference type="Gene3D" id="1.10.357.40">
    <property type="entry name" value="YbiA-like"/>
    <property type="match status" value="1"/>
</dbReference>
<dbReference type="NCBIfam" id="TIGR02464">
    <property type="entry name" value="ribofla_fusion"/>
    <property type="match status" value="1"/>
</dbReference>
<reference evidence="4 5" key="1">
    <citation type="submission" date="2019-05" db="EMBL/GenBank/DDBJ databases">
        <title>Draft genome sequence of Pelagicola sp. DSW4-44.</title>
        <authorList>
            <person name="Oh J."/>
        </authorList>
    </citation>
    <scope>NUCLEOTIDE SEQUENCE [LARGE SCALE GENOMIC DNA]</scope>
    <source>
        <strain evidence="4 5">DSW4-44</strain>
    </source>
</reference>